<dbReference type="Gene3D" id="3.40.1580.10">
    <property type="entry name" value="SMI1/KNR4-like"/>
    <property type="match status" value="1"/>
</dbReference>
<gene>
    <name evidence="2" type="ORF">PTI45_01661</name>
</gene>
<sequence>MSEHIQTQLIRIHDKLEQLRIEDSTFQVFGAFHHQYRLNTVQTEAEITAFEQQHQIVLPADYRAFLLQIGDGGAGPYYGLERLADGIYESLDDKNEAFGLVNISADFRFAESWNLLLAEEEAEDEIDEEAMYDAKWADGMLRISNYGCGVSINLIVRGNSYGEIWVDDRFNDGGIYPDHYFDNPNRLHFLDWYELWLDQSLLNPSR</sequence>
<organism evidence="2 3">
    <name type="scientific">Paenibacillus nuruki</name>
    <dbReference type="NCBI Taxonomy" id="1886670"/>
    <lineage>
        <taxon>Bacteria</taxon>
        <taxon>Bacillati</taxon>
        <taxon>Bacillota</taxon>
        <taxon>Bacilli</taxon>
        <taxon>Bacillales</taxon>
        <taxon>Paenibacillaceae</taxon>
        <taxon>Paenibacillus</taxon>
    </lineage>
</organism>
<evidence type="ECO:0000313" key="3">
    <source>
        <dbReference type="Proteomes" id="UP000094578"/>
    </source>
</evidence>
<dbReference type="EMBL" id="MDER01000032">
    <property type="protein sequence ID" value="ODP29150.1"/>
    <property type="molecule type" value="Genomic_DNA"/>
</dbReference>
<name>A0A1E3L864_9BACL</name>
<reference evidence="2 3" key="1">
    <citation type="submission" date="2016-08" db="EMBL/GenBank/DDBJ databases">
        <title>Genome sequencing of Paenibacillus sp. TI45-13ar, isolated from Korean traditional nuruk.</title>
        <authorList>
            <person name="Kim S.-J."/>
        </authorList>
    </citation>
    <scope>NUCLEOTIDE SEQUENCE [LARGE SCALE GENOMIC DNA]</scope>
    <source>
        <strain evidence="2 3">TI45-13ar</strain>
    </source>
</reference>
<keyword evidence="3" id="KW-1185">Reference proteome</keyword>
<evidence type="ECO:0000313" key="2">
    <source>
        <dbReference type="EMBL" id="ODP29150.1"/>
    </source>
</evidence>
<evidence type="ECO:0000259" key="1">
    <source>
        <dbReference type="SMART" id="SM00860"/>
    </source>
</evidence>
<proteinExistence type="predicted"/>
<dbReference type="PATRIC" id="fig|1886670.3.peg.1690"/>
<dbReference type="Pfam" id="PF09346">
    <property type="entry name" value="SMI1_KNR4"/>
    <property type="match status" value="1"/>
</dbReference>
<dbReference type="SMART" id="SM00860">
    <property type="entry name" value="SMI1_KNR4"/>
    <property type="match status" value="1"/>
</dbReference>
<dbReference type="AlphaFoldDB" id="A0A1E3L864"/>
<dbReference type="Proteomes" id="UP000094578">
    <property type="component" value="Unassembled WGS sequence"/>
</dbReference>
<dbReference type="SUPFAM" id="SSF160631">
    <property type="entry name" value="SMI1/KNR4-like"/>
    <property type="match status" value="1"/>
</dbReference>
<dbReference type="RefSeq" id="WP_069327089.1">
    <property type="nucleotide sequence ID" value="NZ_MDER01000032.1"/>
</dbReference>
<dbReference type="STRING" id="1886670.PTI45_01661"/>
<protein>
    <recommendedName>
        <fullName evidence="1">Knr4/Smi1-like domain-containing protein</fullName>
    </recommendedName>
</protein>
<comment type="caution">
    <text evidence="2">The sequence shown here is derived from an EMBL/GenBank/DDBJ whole genome shotgun (WGS) entry which is preliminary data.</text>
</comment>
<accession>A0A1E3L864</accession>
<feature type="domain" description="Knr4/Smi1-like" evidence="1">
    <location>
        <begin position="41"/>
        <end position="199"/>
    </location>
</feature>
<dbReference type="InterPro" id="IPR018958">
    <property type="entry name" value="Knr4/Smi1-like_dom"/>
</dbReference>
<dbReference type="InterPro" id="IPR037883">
    <property type="entry name" value="Knr4/Smi1-like_sf"/>
</dbReference>